<reference evidence="2 3" key="1">
    <citation type="submission" date="2017-06" db="EMBL/GenBank/DDBJ databases">
        <title>Ensifer strains isolated from leguminous trees and herbs display diverse denitrification phenotypes with some acting as strong N2O sinks.</title>
        <authorList>
            <person name="Woliy K."/>
            <person name="Mania D."/>
            <person name="Bakken L.R."/>
            <person name="Frostegard A."/>
        </authorList>
    </citation>
    <scope>NUCLEOTIDE SEQUENCE [LARGE SCALE GENOMIC DNA]</scope>
    <source>
        <strain evidence="2 3">AC50a</strain>
    </source>
</reference>
<evidence type="ECO:0000256" key="1">
    <source>
        <dbReference type="SAM" id="Phobius"/>
    </source>
</evidence>
<keyword evidence="1" id="KW-1133">Transmembrane helix</keyword>
<comment type="caution">
    <text evidence="2">The sequence shown here is derived from an EMBL/GenBank/DDBJ whole genome shotgun (WGS) entry which is preliminary data.</text>
</comment>
<feature type="transmembrane region" description="Helical" evidence="1">
    <location>
        <begin position="78"/>
        <end position="97"/>
    </location>
</feature>
<protein>
    <recommendedName>
        <fullName evidence="4">Transmembrane protein</fullName>
    </recommendedName>
</protein>
<dbReference type="EMBL" id="NJGD01000001">
    <property type="protein sequence ID" value="PJR17219.1"/>
    <property type="molecule type" value="Genomic_DNA"/>
</dbReference>
<dbReference type="AlphaFoldDB" id="A0A2J0Z9K8"/>
<keyword evidence="1" id="KW-0472">Membrane</keyword>
<dbReference type="Proteomes" id="UP000231987">
    <property type="component" value="Unassembled WGS sequence"/>
</dbReference>
<gene>
    <name evidence="2" type="ORF">CEJ86_03355</name>
</gene>
<organism evidence="2 3">
    <name type="scientific">Rhizobium meliloti</name>
    <name type="common">Ensifer meliloti</name>
    <name type="synonym">Sinorhizobium meliloti</name>
    <dbReference type="NCBI Taxonomy" id="382"/>
    <lineage>
        <taxon>Bacteria</taxon>
        <taxon>Pseudomonadati</taxon>
        <taxon>Pseudomonadota</taxon>
        <taxon>Alphaproteobacteria</taxon>
        <taxon>Hyphomicrobiales</taxon>
        <taxon>Rhizobiaceae</taxon>
        <taxon>Sinorhizobium/Ensifer group</taxon>
        <taxon>Sinorhizobium</taxon>
    </lineage>
</organism>
<keyword evidence="1" id="KW-0812">Transmembrane</keyword>
<feature type="transmembrane region" description="Helical" evidence="1">
    <location>
        <begin position="14"/>
        <end position="36"/>
    </location>
</feature>
<evidence type="ECO:0000313" key="3">
    <source>
        <dbReference type="Proteomes" id="UP000231987"/>
    </source>
</evidence>
<evidence type="ECO:0008006" key="4">
    <source>
        <dbReference type="Google" id="ProtNLM"/>
    </source>
</evidence>
<feature type="transmembrane region" description="Helical" evidence="1">
    <location>
        <begin position="103"/>
        <end position="122"/>
    </location>
</feature>
<evidence type="ECO:0000313" key="2">
    <source>
        <dbReference type="EMBL" id="PJR17219.1"/>
    </source>
</evidence>
<sequence length="136" mass="13746">MFDLSTRSLLNKTFLADGIFSLIAGSALLAAAPPLAAVVSPALSPAVIVALGAGLLVWGAFHLAAARKEGPSALATRISIAGDILWQVGSLAILASAYSALTIAGLALIVVAMVGVADFLFFKMRGASQARLLQAA</sequence>
<dbReference type="RefSeq" id="WP_100669832.1">
    <property type="nucleotide sequence ID" value="NZ_NJGD01000001.1"/>
</dbReference>
<proteinExistence type="predicted"/>
<feature type="transmembrane region" description="Helical" evidence="1">
    <location>
        <begin position="42"/>
        <end position="66"/>
    </location>
</feature>
<accession>A0A2J0Z9K8</accession>
<name>A0A2J0Z9K8_RHIML</name>